<protein>
    <submittedName>
        <fullName evidence="1">Gliding motility-associated-like protein</fullName>
    </submittedName>
</protein>
<evidence type="ECO:0000313" key="2">
    <source>
        <dbReference type="Proteomes" id="UP000700732"/>
    </source>
</evidence>
<name>A0ABR6VZZ4_9BACT</name>
<comment type="caution">
    <text evidence="1">The sequence shown here is derived from an EMBL/GenBank/DDBJ whole genome shotgun (WGS) entry which is preliminary data.</text>
</comment>
<dbReference type="RefSeq" id="WP_186735318.1">
    <property type="nucleotide sequence ID" value="NZ_VFIA01000002.1"/>
</dbReference>
<dbReference type="InterPro" id="IPR026341">
    <property type="entry name" value="T9SS_type_B"/>
</dbReference>
<dbReference type="Pfam" id="PF13585">
    <property type="entry name" value="CHU_C"/>
    <property type="match status" value="1"/>
</dbReference>
<keyword evidence="2" id="KW-1185">Reference proteome</keyword>
<dbReference type="EMBL" id="VFIA01000002">
    <property type="protein sequence ID" value="MBC3789813.1"/>
    <property type="molecule type" value="Genomic_DNA"/>
</dbReference>
<proteinExistence type="predicted"/>
<evidence type="ECO:0000313" key="1">
    <source>
        <dbReference type="EMBL" id="MBC3789813.1"/>
    </source>
</evidence>
<reference evidence="1 2" key="1">
    <citation type="submission" date="2019-06" db="EMBL/GenBank/DDBJ databases">
        <title>Spirosoma utsteinense sp. nov. isolated from Antarctic ice-free soils.</title>
        <authorList>
            <person name="Tahon G."/>
        </authorList>
    </citation>
    <scope>NUCLEOTIDE SEQUENCE [LARGE SCALE GENOMIC DNA]</scope>
    <source>
        <strain evidence="1 2">LMG 31447</strain>
    </source>
</reference>
<sequence length="333" mass="36116">MIVSTHNRFNLPGLPATLVRAVFVGLIGFVFGYSQPAYAQVCLDFAREPAFSQSFGRVGAGVSLAGRTNYPYSAEACPLDGSYTIADAVDGNCFLTLWHDIPEDHTPNDARGNMMIVNGSNRPVELYTLPPISLCSGTTYELSVWAINLLEPRICSAPLLPELAISVETANGQVLQSISISPIPQAVTPDWKRYATLFTAPETTEAIVVKLINLQSTEGCGNDMALDDIRLKQCGACSPAPMYVPGAFSPNNDGLNDQLAVILREATAYSITIFNRWGSPVFTSDALNQPWDGTHSGTPCPTGDYTWVINYQLTDATNIARKYVKTGRVLLLR</sequence>
<organism evidence="1 2">
    <name type="scientific">Spirosoma utsteinense</name>
    <dbReference type="NCBI Taxonomy" id="2585773"/>
    <lineage>
        <taxon>Bacteria</taxon>
        <taxon>Pseudomonadati</taxon>
        <taxon>Bacteroidota</taxon>
        <taxon>Cytophagia</taxon>
        <taxon>Cytophagales</taxon>
        <taxon>Cytophagaceae</taxon>
        <taxon>Spirosoma</taxon>
    </lineage>
</organism>
<dbReference type="NCBIfam" id="TIGR04131">
    <property type="entry name" value="Bac_Flav_CTERM"/>
    <property type="match status" value="1"/>
</dbReference>
<dbReference type="Proteomes" id="UP000700732">
    <property type="component" value="Unassembled WGS sequence"/>
</dbReference>
<accession>A0ABR6VZZ4</accession>
<dbReference type="Gene3D" id="2.60.120.260">
    <property type="entry name" value="Galactose-binding domain-like"/>
    <property type="match status" value="1"/>
</dbReference>
<gene>
    <name evidence="1" type="ORF">FH603_296</name>
</gene>